<evidence type="ECO:0000313" key="3">
    <source>
        <dbReference type="EMBL" id="GAA4004663.1"/>
    </source>
</evidence>
<accession>A0ABP7S013</accession>
<dbReference type="EMBL" id="BAAAZD010000002">
    <property type="protein sequence ID" value="GAA4004663.1"/>
    <property type="molecule type" value="Genomic_DNA"/>
</dbReference>
<dbReference type="InterPro" id="IPR057169">
    <property type="entry name" value="DUF7847"/>
</dbReference>
<feature type="transmembrane region" description="Helical" evidence="1">
    <location>
        <begin position="53"/>
        <end position="74"/>
    </location>
</feature>
<name>A0ABP7S013_9SPHN</name>
<dbReference type="Pfam" id="PF25231">
    <property type="entry name" value="DUF7847"/>
    <property type="match status" value="1"/>
</dbReference>
<proteinExistence type="predicted"/>
<feature type="transmembrane region" description="Helical" evidence="1">
    <location>
        <begin position="21"/>
        <end position="41"/>
    </location>
</feature>
<organism evidence="3 4">
    <name type="scientific">Sphingomonas humi</name>
    <dbReference type="NCBI Taxonomy" id="335630"/>
    <lineage>
        <taxon>Bacteria</taxon>
        <taxon>Pseudomonadati</taxon>
        <taxon>Pseudomonadota</taxon>
        <taxon>Alphaproteobacteria</taxon>
        <taxon>Sphingomonadales</taxon>
        <taxon>Sphingomonadaceae</taxon>
        <taxon>Sphingomonas</taxon>
    </lineage>
</organism>
<keyword evidence="4" id="KW-1185">Reference proteome</keyword>
<keyword evidence="1" id="KW-1133">Transmembrane helix</keyword>
<evidence type="ECO:0000313" key="4">
    <source>
        <dbReference type="Proteomes" id="UP001501310"/>
    </source>
</evidence>
<dbReference type="RefSeq" id="WP_344709710.1">
    <property type="nucleotide sequence ID" value="NZ_BAAAZD010000002.1"/>
</dbReference>
<comment type="caution">
    <text evidence="3">The sequence shown here is derived from an EMBL/GenBank/DDBJ whole genome shotgun (WGS) entry which is preliminary data.</text>
</comment>
<dbReference type="Proteomes" id="UP001501310">
    <property type="component" value="Unassembled WGS sequence"/>
</dbReference>
<reference evidence="4" key="1">
    <citation type="journal article" date="2019" name="Int. J. Syst. Evol. Microbiol.">
        <title>The Global Catalogue of Microorganisms (GCM) 10K type strain sequencing project: providing services to taxonomists for standard genome sequencing and annotation.</title>
        <authorList>
            <consortium name="The Broad Institute Genomics Platform"/>
            <consortium name="The Broad Institute Genome Sequencing Center for Infectious Disease"/>
            <person name="Wu L."/>
            <person name="Ma J."/>
        </authorList>
    </citation>
    <scope>NUCLEOTIDE SEQUENCE [LARGE SCALE GENOMIC DNA]</scope>
    <source>
        <strain evidence="4">JCM 16603</strain>
    </source>
</reference>
<gene>
    <name evidence="3" type="ORF">GCM10022211_15880</name>
</gene>
<feature type="transmembrane region" description="Helical" evidence="1">
    <location>
        <begin position="182"/>
        <end position="215"/>
    </location>
</feature>
<feature type="transmembrane region" description="Helical" evidence="1">
    <location>
        <begin position="138"/>
        <end position="161"/>
    </location>
</feature>
<feature type="domain" description="DUF7847" evidence="2">
    <location>
        <begin position="25"/>
        <end position="253"/>
    </location>
</feature>
<protein>
    <recommendedName>
        <fullName evidence="2">DUF7847 domain-containing protein</fullName>
    </recommendedName>
</protein>
<feature type="transmembrane region" description="Helical" evidence="1">
    <location>
        <begin position="227"/>
        <end position="251"/>
    </location>
</feature>
<keyword evidence="1" id="KW-0812">Transmembrane</keyword>
<keyword evidence="1" id="KW-0472">Membrane</keyword>
<feature type="transmembrane region" description="Helical" evidence="1">
    <location>
        <begin position="95"/>
        <end position="118"/>
    </location>
</feature>
<evidence type="ECO:0000256" key="1">
    <source>
        <dbReference type="SAM" id="Phobius"/>
    </source>
</evidence>
<sequence>MKLSIGQAWDETKAVFRADGGAISAVALALTVLPGTILETVAPSSQRAAETAWYVSLLGLAAALLSLAGQLAISRIALGPSTTVGAAIGHGFRRVPALFGALFLLFLPIALVGAALIYPQLGGIQNDPSKMPSSALLTTLLVIVVFFFLLVRMLFITPLAADRDLNSIQLLKEAWGLSKGRFWKLFVMVLLLALVALIILGALGGALSAVVILALGAIEPGNTSALLVALIQQLMAAFVSVLFVVVVCRLYRQAESGGTWASVPHAGGE</sequence>
<evidence type="ECO:0000259" key="2">
    <source>
        <dbReference type="Pfam" id="PF25231"/>
    </source>
</evidence>